<feature type="region of interest" description="Disordered" evidence="1">
    <location>
        <begin position="61"/>
        <end position="90"/>
    </location>
</feature>
<dbReference type="GeneID" id="2715882"/>
<organismHost>
    <name type="scientific">Streptomyces coelicolor</name>
    <dbReference type="NCBI Taxonomy" id="1902"/>
</organismHost>
<reference evidence="2 3" key="1">
    <citation type="journal article" date="1999" name="Nucleic Acids Res.">
        <title>The complete genome sequence of the Streptomyces temperate phage straight phiC31: evolutionary relationships to other viruses.</title>
        <authorList>
            <person name="Smith M.C.M."/>
            <person name="Burns N."/>
            <person name="Wilson R.N."/>
            <person name="Gregory M.A."/>
        </authorList>
    </citation>
    <scope>NUCLEOTIDE SEQUENCE</scope>
    <source>
        <strain evidence="2 3">Norwich stock</strain>
    </source>
</reference>
<dbReference type="Proteomes" id="UP000002124">
    <property type="component" value="Segment"/>
</dbReference>
<feature type="compositionally biased region" description="Basic and acidic residues" evidence="1">
    <location>
        <begin position="70"/>
        <end position="84"/>
    </location>
</feature>
<reference evidence="2 3" key="2">
    <citation type="journal article" date="1999" name="Proc. Natl. Acad. Sci. U.S.A.">
        <title>Evolutionary relationships among diverse bacteriophages and prophages: all the world's a phage.</title>
        <authorList>
            <person name="Hendrix R.W."/>
            <person name="Smith M.C.M."/>
            <person name="Burns N."/>
            <person name="Ford M.E."/>
            <person name="Hatfull G.F."/>
        </authorList>
    </citation>
    <scope>NUCLEOTIDE SEQUENCE [LARGE SCALE GENOMIC DNA]</scope>
    <source>
        <strain evidence="2 3">Norwich stock</strain>
    </source>
</reference>
<protein>
    <submittedName>
        <fullName evidence="2">Gp21</fullName>
    </submittedName>
</protein>
<name>Q9ZX87_BPPHC</name>
<gene>
    <name evidence="2" type="primary">21</name>
</gene>
<dbReference type="KEGG" id="vg:2715882"/>
<evidence type="ECO:0000313" key="3">
    <source>
        <dbReference type="Proteomes" id="UP000002124"/>
    </source>
</evidence>
<sequence length="90" mass="10067">MIANFWEDASAVIRRAPLEDESALMWLAGPTLPDGSAGEMVSMTLETARKLRDRLNAQLAGFEPTPTEPRCTRHGSECDRDPKKAHIFKR</sequence>
<organism evidence="2 3">
    <name type="scientific">Streptomyces phage phiC31</name>
    <name type="common">Bacteriophage phi-C31</name>
    <dbReference type="NCBI Taxonomy" id="10719"/>
    <lineage>
        <taxon>Viruses</taxon>
        <taxon>Duplodnaviria</taxon>
        <taxon>Heunggongvirae</taxon>
        <taxon>Uroviricota</taxon>
        <taxon>Caudoviricetes</taxon>
        <taxon>Colingsworthviridae</taxon>
        <taxon>Lomovskayavirus</taxon>
    </lineage>
</organism>
<dbReference type="RefSeq" id="NP_047966.1">
    <property type="nucleotide sequence ID" value="NC_001978.3"/>
</dbReference>
<keyword evidence="3" id="KW-1185">Reference proteome</keyword>
<dbReference type="EMBL" id="AJ006589">
    <property type="protein sequence ID" value="CAA07145.1"/>
    <property type="molecule type" value="Genomic_DNA"/>
</dbReference>
<accession>Q9ZX87</accession>
<evidence type="ECO:0000256" key="1">
    <source>
        <dbReference type="SAM" id="MobiDB-lite"/>
    </source>
</evidence>
<evidence type="ECO:0000313" key="2">
    <source>
        <dbReference type="EMBL" id="CAA07145.1"/>
    </source>
</evidence>
<proteinExistence type="predicted"/>